<dbReference type="PANTHER" id="PTHR43174">
    <property type="entry name" value="UDP-N-ACETYLGLUCOSAMINE 2-EPIMERASE"/>
    <property type="match status" value="1"/>
</dbReference>
<name>A0A853L373_9PROT</name>
<proteinExistence type="inferred from homology"/>
<dbReference type="InterPro" id="IPR029767">
    <property type="entry name" value="WecB-like"/>
</dbReference>
<accession>A0A853L373</accession>
<dbReference type="Proteomes" id="UP000094009">
    <property type="component" value="Unassembled WGS sequence"/>
</dbReference>
<dbReference type="PANTHER" id="PTHR43174:SF3">
    <property type="entry name" value="UDP-N-ACETYLGLUCOSAMINE 2-EPIMERASE"/>
    <property type="match status" value="1"/>
</dbReference>
<dbReference type="CDD" id="cd03786">
    <property type="entry name" value="GTB_UDP-GlcNAc_2-Epimerase"/>
    <property type="match status" value="1"/>
</dbReference>
<evidence type="ECO:0000256" key="1">
    <source>
        <dbReference type="RuleBase" id="RU003513"/>
    </source>
</evidence>
<dbReference type="Gene3D" id="3.40.50.2000">
    <property type="entry name" value="Glycogen Phosphorylase B"/>
    <property type="match status" value="2"/>
</dbReference>
<dbReference type="EMBL" id="JPVZ01000001">
    <property type="protein sequence ID" value="OAZ11738.1"/>
    <property type="molecule type" value="Genomic_DNA"/>
</dbReference>
<dbReference type="NCBIfam" id="TIGR00236">
    <property type="entry name" value="wecB"/>
    <property type="match status" value="1"/>
</dbReference>
<evidence type="ECO:0000313" key="4">
    <source>
        <dbReference type="Proteomes" id="UP000094009"/>
    </source>
</evidence>
<comment type="similarity">
    <text evidence="1">Belongs to the UDP-N-acetylglucosamine 2-epimerase family.</text>
</comment>
<keyword evidence="1" id="KW-0413">Isomerase</keyword>
<sequence>MYRYKMKLHLVAGARPNFMKIAPLLRGLANHPAIRPSFVHTAQHFDDAMSSTIWRGLGLSDPDHVLNCEPSENGDPIVGMMQAYEALCHEDRPDMVLVVGDVNSSRAAAIVATEINVPLVHLEAGLRCFDPDMPEEQNRIEIDHKAGLLLTPSMDADANLRAEGITADRIKRVGNIMADTLAMMKGRIDQEETARKLDLVKGRYVLVTLHRQGNVDDLDRLHQICHALMVLATKADICFVLHPRTEKRLQASRLMVPLRTAGVRLLPPMGYVGFTSLMQDAGVVVTDSGGVQEETSLLGVPCLTLRTSTERPITITLGTNQLVELHQLSDTVTSVLHASDYRVRQPADIPLWNGMTASRVIRELEAFLPGRAG</sequence>
<reference evidence="3 4" key="1">
    <citation type="submission" date="2014-07" db="EMBL/GenBank/DDBJ databases">
        <title>Draft genome sequence of Thalassospira tepidiphila 1-1B.</title>
        <authorList>
            <person name="Lai Q."/>
            <person name="Shao Z."/>
        </authorList>
    </citation>
    <scope>NUCLEOTIDE SEQUENCE [LARGE SCALE GENOMIC DNA]</scope>
    <source>
        <strain evidence="3 4">MCCC 1A03514</strain>
    </source>
</reference>
<gene>
    <name evidence="3" type="ORF">TH4_01220</name>
</gene>
<dbReference type="SUPFAM" id="SSF53756">
    <property type="entry name" value="UDP-Glycosyltransferase/glycogen phosphorylase"/>
    <property type="match status" value="1"/>
</dbReference>
<organism evidence="3 4">
    <name type="scientific">Thalassospira tepidiphila MCCC 1A03514</name>
    <dbReference type="NCBI Taxonomy" id="1177930"/>
    <lineage>
        <taxon>Bacteria</taxon>
        <taxon>Pseudomonadati</taxon>
        <taxon>Pseudomonadota</taxon>
        <taxon>Alphaproteobacteria</taxon>
        <taxon>Rhodospirillales</taxon>
        <taxon>Thalassospiraceae</taxon>
        <taxon>Thalassospira</taxon>
    </lineage>
</organism>
<comment type="caution">
    <text evidence="3">The sequence shown here is derived from an EMBL/GenBank/DDBJ whole genome shotgun (WGS) entry which is preliminary data.</text>
</comment>
<evidence type="ECO:0000259" key="2">
    <source>
        <dbReference type="Pfam" id="PF02350"/>
    </source>
</evidence>
<evidence type="ECO:0000313" key="3">
    <source>
        <dbReference type="EMBL" id="OAZ11738.1"/>
    </source>
</evidence>
<dbReference type="Pfam" id="PF02350">
    <property type="entry name" value="Epimerase_2"/>
    <property type="match status" value="1"/>
</dbReference>
<dbReference type="GO" id="GO:0016853">
    <property type="term" value="F:isomerase activity"/>
    <property type="evidence" value="ECO:0007669"/>
    <property type="project" value="UniProtKB-KW"/>
</dbReference>
<dbReference type="AlphaFoldDB" id="A0A853L373"/>
<dbReference type="InterPro" id="IPR003331">
    <property type="entry name" value="UDP_GlcNAc_Epimerase_2_dom"/>
</dbReference>
<protein>
    <recommendedName>
        <fullName evidence="2">UDP-N-acetylglucosamine 2-epimerase domain-containing protein</fullName>
    </recommendedName>
</protein>
<feature type="domain" description="UDP-N-acetylglucosamine 2-epimerase" evidence="2">
    <location>
        <begin position="28"/>
        <end position="364"/>
    </location>
</feature>